<evidence type="ECO:0000313" key="3">
    <source>
        <dbReference type="Proteomes" id="UP001285441"/>
    </source>
</evidence>
<dbReference type="InterPro" id="IPR016181">
    <property type="entry name" value="Acyl_CoA_acyltransferase"/>
</dbReference>
<protein>
    <submittedName>
        <fullName evidence="2">Acyl-CoA N-acyltransferase</fullName>
    </submittedName>
</protein>
<dbReference type="AlphaFoldDB" id="A0AAE0NS18"/>
<dbReference type="InterPro" id="IPR052523">
    <property type="entry name" value="Trichothecene_AcTrans"/>
</dbReference>
<dbReference type="InterPro" id="IPR000182">
    <property type="entry name" value="GNAT_dom"/>
</dbReference>
<sequence>MSESQPKIRIRQATAADVPAIADIGFRAFANEPIDAHWFPFKGKYPQDYHRAIADEASMRMVTPGHVIMVAEIGEEADQVVVVAAAAAGTREISSVNEVQHQGSEQGSKAAVVAYAAFVKYGSAPEDLARWNPDSGAMKVQRAIFHMKSFITSKMRPNRAIDEDTINRYFEQATSTYMQHLSPGQRAWIDCRGLAVDPEYQRRGYGEKLIRWAGDAAKREGVPIFGDSTATGLPLYLKNGAVQIGRVELPARMVERKGGEKVSLNGVDAVLLKWQG</sequence>
<dbReference type="Pfam" id="PF13508">
    <property type="entry name" value="Acetyltransf_7"/>
    <property type="match status" value="1"/>
</dbReference>
<evidence type="ECO:0000259" key="1">
    <source>
        <dbReference type="PROSITE" id="PS51186"/>
    </source>
</evidence>
<dbReference type="Proteomes" id="UP001285441">
    <property type="component" value="Unassembled WGS sequence"/>
</dbReference>
<dbReference type="PANTHER" id="PTHR42791:SF2">
    <property type="entry name" value="N-ACETYLTRANSFERASE DOMAIN-CONTAINING PROTEIN"/>
    <property type="match status" value="1"/>
</dbReference>
<reference evidence="2" key="2">
    <citation type="submission" date="2023-06" db="EMBL/GenBank/DDBJ databases">
        <authorList>
            <consortium name="Lawrence Berkeley National Laboratory"/>
            <person name="Haridas S."/>
            <person name="Hensen N."/>
            <person name="Bonometti L."/>
            <person name="Westerberg I."/>
            <person name="Brannstrom I.O."/>
            <person name="Guillou S."/>
            <person name="Cros-Aarteil S."/>
            <person name="Calhoun S."/>
            <person name="Kuo A."/>
            <person name="Mondo S."/>
            <person name="Pangilinan J."/>
            <person name="Riley R."/>
            <person name="LaButti K."/>
            <person name="Andreopoulos B."/>
            <person name="Lipzen A."/>
            <person name="Chen C."/>
            <person name="Yanf M."/>
            <person name="Daum C."/>
            <person name="Ng V."/>
            <person name="Clum A."/>
            <person name="Steindorff A."/>
            <person name="Ohm R."/>
            <person name="Martin F."/>
            <person name="Silar P."/>
            <person name="Natvig D."/>
            <person name="Lalanne C."/>
            <person name="Gautier V."/>
            <person name="Ament-velasquez S.L."/>
            <person name="Kruys A."/>
            <person name="Hutchinson M.I."/>
            <person name="Powell A.J."/>
            <person name="Barry K."/>
            <person name="Miller A.N."/>
            <person name="Grigoriev I.V."/>
            <person name="Debuchy R."/>
            <person name="Gladieux P."/>
            <person name="Thoren M.H."/>
            <person name="Johannesson H."/>
        </authorList>
    </citation>
    <scope>NUCLEOTIDE SEQUENCE</scope>
    <source>
        <strain evidence="2">CBS 232.78</strain>
    </source>
</reference>
<reference evidence="2" key="1">
    <citation type="journal article" date="2023" name="Mol. Phylogenet. Evol.">
        <title>Genome-scale phylogeny and comparative genomics of the fungal order Sordariales.</title>
        <authorList>
            <person name="Hensen N."/>
            <person name="Bonometti L."/>
            <person name="Westerberg I."/>
            <person name="Brannstrom I.O."/>
            <person name="Guillou S."/>
            <person name="Cros-Aarteil S."/>
            <person name="Calhoun S."/>
            <person name="Haridas S."/>
            <person name="Kuo A."/>
            <person name="Mondo S."/>
            <person name="Pangilinan J."/>
            <person name="Riley R."/>
            <person name="LaButti K."/>
            <person name="Andreopoulos B."/>
            <person name="Lipzen A."/>
            <person name="Chen C."/>
            <person name="Yan M."/>
            <person name="Daum C."/>
            <person name="Ng V."/>
            <person name="Clum A."/>
            <person name="Steindorff A."/>
            <person name="Ohm R.A."/>
            <person name="Martin F."/>
            <person name="Silar P."/>
            <person name="Natvig D.O."/>
            <person name="Lalanne C."/>
            <person name="Gautier V."/>
            <person name="Ament-Velasquez S.L."/>
            <person name="Kruys A."/>
            <person name="Hutchinson M.I."/>
            <person name="Powell A.J."/>
            <person name="Barry K."/>
            <person name="Miller A.N."/>
            <person name="Grigoriev I.V."/>
            <person name="Debuchy R."/>
            <person name="Gladieux P."/>
            <person name="Hiltunen Thoren M."/>
            <person name="Johannesson H."/>
        </authorList>
    </citation>
    <scope>NUCLEOTIDE SEQUENCE</scope>
    <source>
        <strain evidence="2">CBS 232.78</strain>
    </source>
</reference>
<organism evidence="2 3">
    <name type="scientific">Podospora didyma</name>
    <dbReference type="NCBI Taxonomy" id="330526"/>
    <lineage>
        <taxon>Eukaryota</taxon>
        <taxon>Fungi</taxon>
        <taxon>Dikarya</taxon>
        <taxon>Ascomycota</taxon>
        <taxon>Pezizomycotina</taxon>
        <taxon>Sordariomycetes</taxon>
        <taxon>Sordariomycetidae</taxon>
        <taxon>Sordariales</taxon>
        <taxon>Podosporaceae</taxon>
        <taxon>Podospora</taxon>
    </lineage>
</organism>
<accession>A0AAE0NS18</accession>
<keyword evidence="3" id="KW-1185">Reference proteome</keyword>
<dbReference type="GO" id="GO:0016747">
    <property type="term" value="F:acyltransferase activity, transferring groups other than amino-acyl groups"/>
    <property type="evidence" value="ECO:0007669"/>
    <property type="project" value="InterPro"/>
</dbReference>
<dbReference type="PROSITE" id="PS51186">
    <property type="entry name" value="GNAT"/>
    <property type="match status" value="1"/>
</dbReference>
<dbReference type="CDD" id="cd04301">
    <property type="entry name" value="NAT_SF"/>
    <property type="match status" value="1"/>
</dbReference>
<name>A0AAE0NS18_9PEZI</name>
<feature type="domain" description="N-acetyltransferase" evidence="1">
    <location>
        <begin position="193"/>
        <end position="258"/>
    </location>
</feature>
<dbReference type="Gene3D" id="3.40.630.30">
    <property type="match status" value="1"/>
</dbReference>
<gene>
    <name evidence="2" type="ORF">B0H63DRAFT_468168</name>
</gene>
<evidence type="ECO:0000313" key="2">
    <source>
        <dbReference type="EMBL" id="KAK3386644.1"/>
    </source>
</evidence>
<comment type="caution">
    <text evidence="2">The sequence shown here is derived from an EMBL/GenBank/DDBJ whole genome shotgun (WGS) entry which is preliminary data.</text>
</comment>
<dbReference type="SUPFAM" id="SSF55729">
    <property type="entry name" value="Acyl-CoA N-acyltransferases (Nat)"/>
    <property type="match status" value="1"/>
</dbReference>
<proteinExistence type="predicted"/>
<dbReference type="EMBL" id="JAULSW010000003">
    <property type="protein sequence ID" value="KAK3386644.1"/>
    <property type="molecule type" value="Genomic_DNA"/>
</dbReference>
<dbReference type="PANTHER" id="PTHR42791">
    <property type="entry name" value="GNAT FAMILY ACETYLTRANSFERASE"/>
    <property type="match status" value="1"/>
</dbReference>